<reference evidence="2 3" key="1">
    <citation type="submission" date="2016-10" db="EMBL/GenBank/DDBJ databases">
        <title>Genome sequence of Nocardia seriolae strain EM150506, isolated from Anguila japonica.</title>
        <authorList>
            <person name="Han H.-J."/>
        </authorList>
    </citation>
    <scope>NUCLEOTIDE SEQUENCE [LARGE SCALE GENOMIC DNA]</scope>
    <source>
        <strain evidence="2 3">EM150506</strain>
    </source>
</reference>
<dbReference type="Gene3D" id="1.10.260.130">
    <property type="match status" value="1"/>
</dbReference>
<proteinExistence type="predicted"/>
<organism evidence="2 3">
    <name type="scientific">Nocardia seriolae</name>
    <dbReference type="NCBI Taxonomy" id="37332"/>
    <lineage>
        <taxon>Bacteria</taxon>
        <taxon>Bacillati</taxon>
        <taxon>Actinomycetota</taxon>
        <taxon>Actinomycetes</taxon>
        <taxon>Mycobacteriales</taxon>
        <taxon>Nocardiaceae</taxon>
        <taxon>Nocardia</taxon>
    </lineage>
</organism>
<keyword evidence="2" id="KW-0378">Hydrolase</keyword>
<evidence type="ECO:0000313" key="3">
    <source>
        <dbReference type="Proteomes" id="UP000180166"/>
    </source>
</evidence>
<dbReference type="InterPro" id="IPR005152">
    <property type="entry name" value="Lipase_secreted"/>
</dbReference>
<keyword evidence="1" id="KW-0732">Signal</keyword>
<protein>
    <submittedName>
        <fullName evidence="2">Triacylglycerol lipase</fullName>
        <ecNumber evidence="2">3.1.1.3</ecNumber>
    </submittedName>
</protein>
<dbReference type="PANTHER" id="PTHR34853:SF1">
    <property type="entry name" value="LIPASE 5"/>
    <property type="match status" value="1"/>
</dbReference>
<evidence type="ECO:0000256" key="1">
    <source>
        <dbReference type="SAM" id="SignalP"/>
    </source>
</evidence>
<sequence>MAVRQSIRKMLVQGFGIVSVLVAVMAAAPAAHAGAIYPFPDADGFYYAAGNLGGAQNGDVLNARLVPAHPWAGATVWQILFRSTNSAGAPIAAMTTLISPGPGPRPLLSYQPFVNSLGMQCAPSHSLFDGSLKEASAFPLLLARGWAIAVPDHLGPNSAYGAARMGGQIVLDGIRAVKRFAPAGLGASPVGLAGYSGGAMSTGFAAAIAPDYAPELPIVGVAQGGVPVNPGKMAIEAGDSPQALFGLGFAVAEGMEREYPGQMRLDDSLTPFGFWMRDRLANSCVDEIISVGANHRISEVFHLGAENDPTLIRTFHENALEIVPELIHQPLYEWHGSNDQVPLDLALYTAGRYCAAGTPVQFDIIPGADHGTAIFGGAATAMNYLSDRFAGLAPPSNCR</sequence>
<name>A0ABC8ARG0_9NOCA</name>
<dbReference type="PIRSF" id="PIRSF029171">
    <property type="entry name" value="Esterase_LipA"/>
    <property type="match status" value="1"/>
</dbReference>
<gene>
    <name evidence="2" type="ORF">NS506_02586</name>
</gene>
<dbReference type="Gene3D" id="3.40.50.1820">
    <property type="entry name" value="alpha/beta hydrolase"/>
    <property type="match status" value="1"/>
</dbReference>
<dbReference type="Proteomes" id="UP000180166">
    <property type="component" value="Chromosome"/>
</dbReference>
<accession>A0ABC8ARG0</accession>
<dbReference type="PANTHER" id="PTHR34853">
    <property type="match status" value="1"/>
</dbReference>
<feature type="chain" id="PRO_5044883785" evidence="1">
    <location>
        <begin position="34"/>
        <end position="399"/>
    </location>
</feature>
<dbReference type="EC" id="3.1.1.3" evidence="2"/>
<dbReference type="AlphaFoldDB" id="A0ABC8ARG0"/>
<evidence type="ECO:0000313" key="2">
    <source>
        <dbReference type="EMBL" id="APA96649.1"/>
    </source>
</evidence>
<dbReference type="GO" id="GO:0004806">
    <property type="term" value="F:triacylglycerol lipase activity"/>
    <property type="evidence" value="ECO:0007669"/>
    <property type="project" value="UniProtKB-EC"/>
</dbReference>
<dbReference type="Pfam" id="PF03583">
    <property type="entry name" value="LIP"/>
    <property type="match status" value="1"/>
</dbReference>
<dbReference type="EMBL" id="CP017839">
    <property type="protein sequence ID" value="APA96649.1"/>
    <property type="molecule type" value="Genomic_DNA"/>
</dbReference>
<dbReference type="KEGG" id="nsr:NS506_02586"/>
<dbReference type="InterPro" id="IPR029058">
    <property type="entry name" value="AB_hydrolase_fold"/>
</dbReference>
<feature type="signal peptide" evidence="1">
    <location>
        <begin position="1"/>
        <end position="33"/>
    </location>
</feature>
<dbReference type="SUPFAM" id="SSF53474">
    <property type="entry name" value="alpha/beta-Hydrolases"/>
    <property type="match status" value="1"/>
</dbReference>